<gene>
    <name evidence="2" type="ORF">LHA35_07110</name>
</gene>
<dbReference type="EMBL" id="JAJAQI010000008">
    <property type="protein sequence ID" value="MCB4821499.1"/>
    <property type="molecule type" value="Genomic_DNA"/>
</dbReference>
<comment type="caution">
    <text evidence="2">The sequence shown here is derived from an EMBL/GenBank/DDBJ whole genome shotgun (WGS) entry which is preliminary data.</text>
</comment>
<evidence type="ECO:0000313" key="2">
    <source>
        <dbReference type="EMBL" id="MCB4821499.1"/>
    </source>
</evidence>
<dbReference type="Pfam" id="PF04488">
    <property type="entry name" value="Gly_transf_sug"/>
    <property type="match status" value="1"/>
</dbReference>
<dbReference type="InterPro" id="IPR007577">
    <property type="entry name" value="GlycoTrfase_DXD_sugar-bd_CS"/>
</dbReference>
<accession>A0A9X1L7H2</accession>
<keyword evidence="1" id="KW-0808">Transferase</keyword>
<dbReference type="GO" id="GO:0000030">
    <property type="term" value="F:mannosyltransferase activity"/>
    <property type="evidence" value="ECO:0007669"/>
    <property type="project" value="TreeGrafter"/>
</dbReference>
<sequence length="245" mass="26379">MLLLIALRQAGRLAAPAAGPAPAIPARLAQYWDSGAPPAEIAVLVQGWRAAHPGHAHVLFDDATARVFLQAHCAPEVLAAYRRAREPAQKADIFRLAWLFAEGGWYADADDRCLAPLDSLAPAGAGLVLYQEEYGTIGNNLIGAAPQHPVIGLALELAVAAINRGDADILWFSTGPGLLTRALARVIAGSPLGLSAWLRRLRVLTRVEMQRAVGMHCQVAYKNTERHWSRTAFAHRRRRAGAEAA</sequence>
<dbReference type="Proteomes" id="UP001139311">
    <property type="component" value="Unassembled WGS sequence"/>
</dbReference>
<keyword evidence="3" id="KW-1185">Reference proteome</keyword>
<dbReference type="GO" id="GO:0016020">
    <property type="term" value="C:membrane"/>
    <property type="evidence" value="ECO:0007669"/>
    <property type="project" value="GOC"/>
</dbReference>
<organism evidence="2 3">
    <name type="scientific">Roseicella aerolata</name>
    <dbReference type="NCBI Taxonomy" id="2883479"/>
    <lineage>
        <taxon>Bacteria</taxon>
        <taxon>Pseudomonadati</taxon>
        <taxon>Pseudomonadota</taxon>
        <taxon>Alphaproteobacteria</taxon>
        <taxon>Acetobacterales</taxon>
        <taxon>Roseomonadaceae</taxon>
        <taxon>Roseicella</taxon>
    </lineage>
</organism>
<dbReference type="PANTHER" id="PTHR32385">
    <property type="entry name" value="MANNOSYL PHOSPHORYLINOSITOL CERAMIDE SYNTHASE"/>
    <property type="match status" value="1"/>
</dbReference>
<evidence type="ECO:0008006" key="4">
    <source>
        <dbReference type="Google" id="ProtNLM"/>
    </source>
</evidence>
<name>A0A9X1L7H2_9PROT</name>
<proteinExistence type="predicted"/>
<dbReference type="InterPro" id="IPR051706">
    <property type="entry name" value="Glycosyltransferase_domain"/>
</dbReference>
<dbReference type="GO" id="GO:0051999">
    <property type="term" value="P:mannosyl-inositol phosphorylceramide biosynthetic process"/>
    <property type="evidence" value="ECO:0007669"/>
    <property type="project" value="TreeGrafter"/>
</dbReference>
<dbReference type="SUPFAM" id="SSF53448">
    <property type="entry name" value="Nucleotide-diphospho-sugar transferases"/>
    <property type="match status" value="1"/>
</dbReference>
<evidence type="ECO:0000256" key="1">
    <source>
        <dbReference type="ARBA" id="ARBA00022679"/>
    </source>
</evidence>
<protein>
    <recommendedName>
        <fullName evidence="4">Mannosyltransferase</fullName>
    </recommendedName>
</protein>
<dbReference type="Gene3D" id="3.90.550.20">
    <property type="match status" value="1"/>
</dbReference>
<dbReference type="InterPro" id="IPR029044">
    <property type="entry name" value="Nucleotide-diphossugar_trans"/>
</dbReference>
<reference evidence="2" key="1">
    <citation type="submission" date="2021-10" db="EMBL/GenBank/DDBJ databases">
        <title>Roseicella aerolatum sp. nov., isolated from aerosols of e-waste dismantling site.</title>
        <authorList>
            <person name="Qin T."/>
        </authorList>
    </citation>
    <scope>NUCLEOTIDE SEQUENCE</scope>
    <source>
        <strain evidence="2">GB24</strain>
    </source>
</reference>
<dbReference type="AlphaFoldDB" id="A0A9X1L7H2"/>
<evidence type="ECO:0000313" key="3">
    <source>
        <dbReference type="Proteomes" id="UP001139311"/>
    </source>
</evidence>
<dbReference type="PANTHER" id="PTHR32385:SF15">
    <property type="entry name" value="INOSITOL PHOSPHOCERAMIDE MANNOSYLTRANSFERASE 1"/>
    <property type="match status" value="1"/>
</dbReference>